<gene>
    <name evidence="3" type="ORF">GXW74_22255</name>
</gene>
<feature type="transmembrane region" description="Helical" evidence="1">
    <location>
        <begin position="108"/>
        <end position="137"/>
    </location>
</feature>
<reference evidence="3" key="1">
    <citation type="submission" date="2020-01" db="EMBL/GenBank/DDBJ databases">
        <authorList>
            <person name="Rat A."/>
        </authorList>
    </citation>
    <scope>NUCLEOTIDE SEQUENCE</scope>
    <source>
        <strain evidence="3">LMG 31228</strain>
    </source>
</reference>
<sequence length="292" mass="31259">MNRPRLPALLLAGLMLILGAVTVGVGLYAAAGAVAFALRAETAEGQVEKVREVFRRRSLNYVADLRFTTREGAGIRTSARHANGWERFAAGDAVSVRYDPAAPEQAEIAPLAVIILAPLMTLPFGGIFLAFGWALLAPGRARRALPLLAGSGGALVLMLGAFVTANEVEQALARRRATAVAEGTVTGHRQMTRGHADGRAESLWAPTIRFTTEEGTAATFAPSDWRATPSLPVGSVVAVRYRRDAPSRATIDRPLLTWLRPVGVVLAFLLVLAGTGWALRRRRRGRVAARRA</sequence>
<feature type="transmembrane region" description="Helical" evidence="1">
    <location>
        <begin position="144"/>
        <end position="165"/>
    </location>
</feature>
<name>A0A9X9XHP0_9PROT</name>
<dbReference type="EMBL" id="JAAEDL010000028">
    <property type="protein sequence ID" value="MBR0683226.1"/>
    <property type="molecule type" value="Genomic_DNA"/>
</dbReference>
<evidence type="ECO:0000259" key="2">
    <source>
        <dbReference type="Pfam" id="PF12158"/>
    </source>
</evidence>
<keyword evidence="1" id="KW-0812">Transmembrane</keyword>
<feature type="domain" description="DUF3592" evidence="2">
    <location>
        <begin position="181"/>
        <end position="254"/>
    </location>
</feature>
<feature type="transmembrane region" description="Helical" evidence="1">
    <location>
        <begin position="258"/>
        <end position="279"/>
    </location>
</feature>
<dbReference type="AlphaFoldDB" id="A0A9X9XHP0"/>
<comment type="caution">
    <text evidence="3">The sequence shown here is derived from an EMBL/GenBank/DDBJ whole genome shotgun (WGS) entry which is preliminary data.</text>
</comment>
<keyword evidence="1" id="KW-0472">Membrane</keyword>
<evidence type="ECO:0000256" key="1">
    <source>
        <dbReference type="SAM" id="Phobius"/>
    </source>
</evidence>
<evidence type="ECO:0000313" key="4">
    <source>
        <dbReference type="Proteomes" id="UP001138709"/>
    </source>
</evidence>
<dbReference type="Pfam" id="PF12158">
    <property type="entry name" value="DUF3592"/>
    <property type="match status" value="2"/>
</dbReference>
<dbReference type="InterPro" id="IPR021994">
    <property type="entry name" value="DUF3592"/>
</dbReference>
<dbReference type="RefSeq" id="WP_211848797.1">
    <property type="nucleotide sequence ID" value="NZ_JAAEDL010000028.1"/>
</dbReference>
<protein>
    <submittedName>
        <fullName evidence="3">DUF3592 domain-containing protein</fullName>
    </submittedName>
</protein>
<keyword evidence="4" id="KW-1185">Reference proteome</keyword>
<reference evidence="3" key="2">
    <citation type="journal article" date="2021" name="Syst. Appl. Microbiol.">
        <title>Roseomonas hellenica sp. nov., isolated from roots of wild-growing Alkanna tinctoria.</title>
        <authorList>
            <person name="Rat A."/>
            <person name="Naranjo H.D."/>
            <person name="Lebbe L."/>
            <person name="Cnockaert M."/>
            <person name="Krigas N."/>
            <person name="Grigoriadou K."/>
            <person name="Maloupa E."/>
            <person name="Willems A."/>
        </authorList>
    </citation>
    <scope>NUCLEOTIDE SEQUENCE</scope>
    <source>
        <strain evidence="3">LMG 31228</strain>
    </source>
</reference>
<proteinExistence type="predicted"/>
<keyword evidence="1" id="KW-1133">Transmembrane helix</keyword>
<evidence type="ECO:0000313" key="3">
    <source>
        <dbReference type="EMBL" id="MBR0683226.1"/>
    </source>
</evidence>
<feature type="domain" description="DUF3592" evidence="2">
    <location>
        <begin position="55"/>
        <end position="110"/>
    </location>
</feature>
<dbReference type="Proteomes" id="UP001138709">
    <property type="component" value="Unassembled WGS sequence"/>
</dbReference>
<organism evidence="3 4">
    <name type="scientific">Neoroseomonas eburnea</name>
    <dbReference type="NCBI Taxonomy" id="1346889"/>
    <lineage>
        <taxon>Bacteria</taxon>
        <taxon>Pseudomonadati</taxon>
        <taxon>Pseudomonadota</taxon>
        <taxon>Alphaproteobacteria</taxon>
        <taxon>Acetobacterales</taxon>
        <taxon>Acetobacteraceae</taxon>
        <taxon>Neoroseomonas</taxon>
    </lineage>
</organism>
<accession>A0A9X9XHP0</accession>